<sequence>MSNINKKVYPERSRMVLVAMSGGVDSSVAAALLKEEGYEVHGAHMLCWDGCENNGDKQDAMSVAARLEIPFYTFDFRKEYKKSVYEYMVREYKAGRTPNPDVMCNKTIKFGIFLDRALAMGFDFIATGHYVRREQATHSGGPPQRDRREAEGFLSREKPVSSGVCGLREAHDKSKDQSYFLWTLTQDQLKHSLFPVGNYLKSEVREIAKKFGLPNAAKKDSQGLCFVGKVDFAEFIREALPKNPGIVVDSTGKKIGEHDGAHFYTLGQRHGLNIGGTAEPLYIAEKQAKTNTLVVARGNSDPILFKKELCAENVHWIAEPPAKYPLAVLARIRYRQPLQKCVLQSDYSVIFDNPQKAVTPGQSVVFYVPSEALTKEGLQMLGGAIIK</sequence>
<evidence type="ECO:0000256" key="5">
    <source>
        <dbReference type="ARBA" id="ARBA00022840"/>
    </source>
</evidence>
<evidence type="ECO:0000256" key="3">
    <source>
        <dbReference type="ARBA" id="ARBA00022694"/>
    </source>
</evidence>
<dbReference type="Pfam" id="PF20259">
    <property type="entry name" value="tRNA_Me_trans_M"/>
    <property type="match status" value="1"/>
</dbReference>
<organism evidence="12 13">
    <name type="scientific">Candidatus Giovannonibacteria bacterium RIFCSPLOWO2_01_FULL_45_34</name>
    <dbReference type="NCBI Taxonomy" id="1798351"/>
    <lineage>
        <taxon>Bacteria</taxon>
        <taxon>Candidatus Giovannoniibacteriota</taxon>
    </lineage>
</organism>
<dbReference type="AlphaFoldDB" id="A0A1F5X0F6"/>
<accession>A0A1F5X0F6</accession>
<evidence type="ECO:0000313" key="12">
    <source>
        <dbReference type="EMBL" id="OGF81375.1"/>
    </source>
</evidence>
<dbReference type="EMBL" id="MFID01000012">
    <property type="protein sequence ID" value="OGF81375.1"/>
    <property type="molecule type" value="Genomic_DNA"/>
</dbReference>
<dbReference type="GO" id="GO:0000049">
    <property type="term" value="F:tRNA binding"/>
    <property type="evidence" value="ECO:0007669"/>
    <property type="project" value="UniProtKB-KW"/>
</dbReference>
<gene>
    <name evidence="9" type="primary">mnmA</name>
    <name evidence="12" type="ORF">A2930_00535</name>
</gene>
<evidence type="ECO:0000313" key="13">
    <source>
        <dbReference type="Proteomes" id="UP000178114"/>
    </source>
</evidence>
<dbReference type="GO" id="GO:0005737">
    <property type="term" value="C:cytoplasm"/>
    <property type="evidence" value="ECO:0007669"/>
    <property type="project" value="UniProtKB-SubCell"/>
</dbReference>
<feature type="active site" description="Cysteine persulfide intermediate" evidence="9">
    <location>
        <position position="225"/>
    </location>
</feature>
<feature type="domain" description="tRNA-specific 2-thiouridylase MnmA-like C-terminal" evidence="10">
    <location>
        <begin position="307"/>
        <end position="386"/>
    </location>
</feature>
<comment type="subcellular location">
    <subcellularLocation>
        <location evidence="9">Cytoplasm</location>
    </subcellularLocation>
</comment>
<dbReference type="GO" id="GO:0005524">
    <property type="term" value="F:ATP binding"/>
    <property type="evidence" value="ECO:0007669"/>
    <property type="project" value="UniProtKB-KW"/>
</dbReference>
<keyword evidence="9" id="KW-0963">Cytoplasm</keyword>
<evidence type="ECO:0000256" key="1">
    <source>
        <dbReference type="ARBA" id="ARBA00022555"/>
    </source>
</evidence>
<dbReference type="CDD" id="cd01998">
    <property type="entry name" value="MnmA_TRMU-like"/>
    <property type="match status" value="1"/>
</dbReference>
<feature type="active site" description="Nucleophile" evidence="9">
    <location>
        <position position="104"/>
    </location>
</feature>
<keyword evidence="1 9" id="KW-0820">tRNA-binding</keyword>
<feature type="site" description="Interaction with tRNA" evidence="9">
    <location>
        <position position="362"/>
    </location>
</feature>
<dbReference type="STRING" id="1798351.A2930_00535"/>
<protein>
    <recommendedName>
        <fullName evidence="9">tRNA-specific 2-thiouridylase MnmA</fullName>
        <ecNumber evidence="9">2.8.1.13</ecNumber>
    </recommendedName>
</protein>
<dbReference type="SUPFAM" id="SSF52402">
    <property type="entry name" value="Adenine nucleotide alpha hydrolases-like"/>
    <property type="match status" value="1"/>
</dbReference>
<dbReference type="PANTHER" id="PTHR11933">
    <property type="entry name" value="TRNA 5-METHYLAMINOMETHYL-2-THIOURIDYLATE -METHYLTRANSFERASE"/>
    <property type="match status" value="1"/>
</dbReference>
<dbReference type="InterPro" id="IPR046884">
    <property type="entry name" value="MnmA-like_central"/>
</dbReference>
<dbReference type="InterPro" id="IPR046885">
    <property type="entry name" value="MnmA-like_C"/>
</dbReference>
<feature type="region of interest" description="Interaction with tRNA" evidence="9">
    <location>
        <begin position="175"/>
        <end position="177"/>
    </location>
</feature>
<evidence type="ECO:0000256" key="8">
    <source>
        <dbReference type="ARBA" id="ARBA00051542"/>
    </source>
</evidence>
<proteinExistence type="inferred from homology"/>
<comment type="similarity">
    <text evidence="9">Belongs to the MnmA/TRMU family.</text>
</comment>
<keyword evidence="3 9" id="KW-0819">tRNA processing</keyword>
<feature type="binding site" evidence="9">
    <location>
        <position position="45"/>
    </location>
    <ligand>
        <name>ATP</name>
        <dbReference type="ChEBI" id="CHEBI:30616"/>
    </ligand>
</feature>
<dbReference type="InterPro" id="IPR014729">
    <property type="entry name" value="Rossmann-like_a/b/a_fold"/>
</dbReference>
<dbReference type="Pfam" id="PF20258">
    <property type="entry name" value="tRNA_Me_trans_C"/>
    <property type="match status" value="1"/>
</dbReference>
<feature type="site" description="Interaction with tRNA" evidence="9">
    <location>
        <position position="129"/>
    </location>
</feature>
<dbReference type="EC" id="2.8.1.13" evidence="9"/>
<evidence type="ECO:0000256" key="4">
    <source>
        <dbReference type="ARBA" id="ARBA00022741"/>
    </source>
</evidence>
<feature type="domain" description="tRNA-specific 2-thiouridylase MnmA-like central" evidence="11">
    <location>
        <begin position="234"/>
        <end position="297"/>
    </location>
</feature>
<feature type="binding site" evidence="9">
    <location>
        <begin position="19"/>
        <end position="26"/>
    </location>
    <ligand>
        <name>ATP</name>
        <dbReference type="ChEBI" id="CHEBI:30616"/>
    </ligand>
</feature>
<keyword evidence="4 9" id="KW-0547">Nucleotide-binding</keyword>
<dbReference type="Proteomes" id="UP000178114">
    <property type="component" value="Unassembled WGS sequence"/>
</dbReference>
<dbReference type="PANTHER" id="PTHR11933:SF5">
    <property type="entry name" value="MITOCHONDRIAL TRNA-SPECIFIC 2-THIOURIDYLASE 1"/>
    <property type="match status" value="1"/>
</dbReference>
<dbReference type="InterPro" id="IPR004506">
    <property type="entry name" value="MnmA-like"/>
</dbReference>
<dbReference type="Gene3D" id="2.30.30.280">
    <property type="entry name" value="Adenine nucleotide alpha hydrolases-like domains"/>
    <property type="match status" value="1"/>
</dbReference>
<dbReference type="FunFam" id="2.30.30.280:FF:000001">
    <property type="entry name" value="tRNA-specific 2-thiouridylase MnmA"/>
    <property type="match status" value="1"/>
</dbReference>
<dbReference type="Gene3D" id="3.40.50.620">
    <property type="entry name" value="HUPs"/>
    <property type="match status" value="1"/>
</dbReference>
<dbReference type="Pfam" id="PF03054">
    <property type="entry name" value="tRNA_Me_trans"/>
    <property type="match status" value="1"/>
</dbReference>
<evidence type="ECO:0000256" key="2">
    <source>
        <dbReference type="ARBA" id="ARBA00022679"/>
    </source>
</evidence>
<comment type="function">
    <text evidence="9">Catalyzes the 2-thiolation of uridine at the wobble position (U34) of tRNA, leading to the formation of s(2)U34.</text>
</comment>
<feature type="region of interest" description="Interaction with tRNA" evidence="9">
    <location>
        <begin position="333"/>
        <end position="334"/>
    </location>
</feature>
<evidence type="ECO:0000256" key="6">
    <source>
        <dbReference type="ARBA" id="ARBA00022884"/>
    </source>
</evidence>
<dbReference type="InterPro" id="IPR023382">
    <property type="entry name" value="MnmA-like_central_sf"/>
</dbReference>
<evidence type="ECO:0000259" key="10">
    <source>
        <dbReference type="Pfam" id="PF20258"/>
    </source>
</evidence>
<comment type="caution">
    <text evidence="12">The sequence shown here is derived from an EMBL/GenBank/DDBJ whole genome shotgun (WGS) entry which is preliminary data.</text>
</comment>
<feature type="binding site" evidence="9">
    <location>
        <position position="128"/>
    </location>
    <ligand>
        <name>ATP</name>
        <dbReference type="ChEBI" id="CHEBI:30616"/>
    </ligand>
</feature>
<comment type="caution">
    <text evidence="9">Lacks conserved residue(s) required for the propagation of feature annotation.</text>
</comment>
<dbReference type="GO" id="GO:0002143">
    <property type="term" value="P:tRNA wobble position uridine thiolation"/>
    <property type="evidence" value="ECO:0007669"/>
    <property type="project" value="TreeGrafter"/>
</dbReference>
<dbReference type="HAMAP" id="MF_00144">
    <property type="entry name" value="tRNA_thiouridyl_MnmA"/>
    <property type="match status" value="1"/>
</dbReference>
<evidence type="ECO:0000256" key="7">
    <source>
        <dbReference type="ARBA" id="ARBA00023157"/>
    </source>
</evidence>
<dbReference type="GO" id="GO:0103016">
    <property type="term" value="F:tRNA-uridine 2-sulfurtransferase activity"/>
    <property type="evidence" value="ECO:0007669"/>
    <property type="project" value="UniProtKB-EC"/>
</dbReference>
<keyword evidence="5 9" id="KW-0067">ATP-binding</keyword>
<evidence type="ECO:0000256" key="9">
    <source>
        <dbReference type="HAMAP-Rule" id="MF_00144"/>
    </source>
</evidence>
<dbReference type="NCBIfam" id="NF001138">
    <property type="entry name" value="PRK00143.1"/>
    <property type="match status" value="1"/>
</dbReference>
<reference evidence="12 13" key="1">
    <citation type="journal article" date="2016" name="Nat. Commun.">
        <title>Thousands of microbial genomes shed light on interconnected biogeochemical processes in an aquifer system.</title>
        <authorList>
            <person name="Anantharaman K."/>
            <person name="Brown C.T."/>
            <person name="Hug L.A."/>
            <person name="Sharon I."/>
            <person name="Castelle C.J."/>
            <person name="Probst A.J."/>
            <person name="Thomas B.C."/>
            <person name="Singh A."/>
            <person name="Wilkins M.J."/>
            <person name="Karaoz U."/>
            <person name="Brodie E.L."/>
            <person name="Williams K.H."/>
            <person name="Hubbard S.S."/>
            <person name="Banfield J.F."/>
        </authorList>
    </citation>
    <scope>NUCLEOTIDE SEQUENCE [LARGE SCALE GENOMIC DNA]</scope>
</reference>
<evidence type="ECO:0000259" key="11">
    <source>
        <dbReference type="Pfam" id="PF20259"/>
    </source>
</evidence>
<feature type="region of interest" description="Interaction with target base in tRNA" evidence="9">
    <location>
        <begin position="99"/>
        <end position="101"/>
    </location>
</feature>
<dbReference type="Gene3D" id="2.40.30.10">
    <property type="entry name" value="Translation factors"/>
    <property type="match status" value="1"/>
</dbReference>
<keyword evidence="2 9" id="KW-0808">Transferase</keyword>
<keyword evidence="7" id="KW-1015">Disulfide bond</keyword>
<comment type="catalytic activity">
    <reaction evidence="8 9">
        <text>S-sulfanyl-L-cysteinyl-[protein] + uridine(34) in tRNA + AH2 + ATP = 2-thiouridine(34) in tRNA + L-cysteinyl-[protein] + A + AMP + diphosphate + H(+)</text>
        <dbReference type="Rhea" id="RHEA:47032"/>
        <dbReference type="Rhea" id="RHEA-COMP:10131"/>
        <dbReference type="Rhea" id="RHEA-COMP:11726"/>
        <dbReference type="Rhea" id="RHEA-COMP:11727"/>
        <dbReference type="Rhea" id="RHEA-COMP:11728"/>
        <dbReference type="ChEBI" id="CHEBI:13193"/>
        <dbReference type="ChEBI" id="CHEBI:15378"/>
        <dbReference type="ChEBI" id="CHEBI:17499"/>
        <dbReference type="ChEBI" id="CHEBI:29950"/>
        <dbReference type="ChEBI" id="CHEBI:30616"/>
        <dbReference type="ChEBI" id="CHEBI:33019"/>
        <dbReference type="ChEBI" id="CHEBI:61963"/>
        <dbReference type="ChEBI" id="CHEBI:65315"/>
        <dbReference type="ChEBI" id="CHEBI:87170"/>
        <dbReference type="ChEBI" id="CHEBI:456215"/>
        <dbReference type="EC" id="2.8.1.13"/>
    </reaction>
</comment>
<keyword evidence="6 9" id="KW-0694">RNA-binding</keyword>
<name>A0A1F5X0F6_9BACT</name>